<keyword evidence="2" id="KW-1185">Reference proteome</keyword>
<protein>
    <submittedName>
        <fullName evidence="1">Uncharacterized protein</fullName>
    </submittedName>
</protein>
<evidence type="ECO:0000313" key="2">
    <source>
        <dbReference type="Proteomes" id="UP000054717"/>
    </source>
</evidence>
<proteinExistence type="predicted"/>
<accession>A0A158G304</accession>
<sequence>MTGNKRAADDAEREAFDTWARGWWFVDDPDEPSAHEAAWEAWQAALSSRADGGKDSSDVLVWKPAYEAEHKRVQRLEAILLRELGYDKAREAIAAIAGEKK</sequence>
<dbReference type="EMBL" id="FCNZ02000004">
    <property type="protein sequence ID" value="SAL26257.1"/>
    <property type="molecule type" value="Genomic_DNA"/>
</dbReference>
<organism evidence="1 2">
    <name type="scientific">Caballeronia telluris</name>
    <dbReference type="NCBI Taxonomy" id="326475"/>
    <lineage>
        <taxon>Bacteria</taxon>
        <taxon>Pseudomonadati</taxon>
        <taxon>Pseudomonadota</taxon>
        <taxon>Betaproteobacteria</taxon>
        <taxon>Burkholderiales</taxon>
        <taxon>Burkholderiaceae</taxon>
        <taxon>Caballeronia</taxon>
    </lineage>
</organism>
<dbReference type="Proteomes" id="UP000054717">
    <property type="component" value="Unassembled WGS sequence"/>
</dbReference>
<dbReference type="STRING" id="326475.AWB66_01523"/>
<reference evidence="1" key="1">
    <citation type="submission" date="2016-01" db="EMBL/GenBank/DDBJ databases">
        <authorList>
            <person name="Peeters Charlotte."/>
        </authorList>
    </citation>
    <scope>NUCLEOTIDE SEQUENCE</scope>
    <source>
        <strain evidence="1">LMG 22936</strain>
    </source>
</reference>
<comment type="caution">
    <text evidence="1">The sequence shown here is derived from an EMBL/GenBank/DDBJ whole genome shotgun (WGS) entry which is preliminary data.</text>
</comment>
<name>A0A158G304_9BURK</name>
<gene>
    <name evidence="1" type="ORF">AWB66_01523</name>
</gene>
<dbReference type="RefSeq" id="WP_087629665.1">
    <property type="nucleotide sequence ID" value="NZ_FCNZ02000004.1"/>
</dbReference>
<dbReference type="AlphaFoldDB" id="A0A158G304"/>
<evidence type="ECO:0000313" key="1">
    <source>
        <dbReference type="EMBL" id="SAL26257.1"/>
    </source>
</evidence>